<protein>
    <submittedName>
        <fullName evidence="3">Uncharacterized protein DUF4126</fullName>
    </submittedName>
</protein>
<feature type="domain" description="DUF4126" evidence="2">
    <location>
        <begin position="11"/>
        <end position="178"/>
    </location>
</feature>
<proteinExistence type="predicted"/>
<accession>A0A3L9YWK8</accession>
<dbReference type="AlphaFoldDB" id="A0A3L9YWK8"/>
<sequence>MEYTEIIFSVFLGIGLAAAVGFRVFLPLLVLSLSAFYDIIPLNESWVWAGSLSAVIILAVATIVEILGYYIPWFDNALDTIAIPLAAVAGTAVMMATLADMDPVVTWALAIIAGGGTAAVVKGNTSALRLTSTATTGGLANPVVATVETGTSTLMSLVSVFIAPLAFLFVVLIFFGIYKFYKKLKKKRPPSA</sequence>
<dbReference type="EMBL" id="REFC01000012">
    <property type="protein sequence ID" value="RMA64197.1"/>
    <property type="molecule type" value="Genomic_DNA"/>
</dbReference>
<reference evidence="3 4" key="1">
    <citation type="submission" date="2018-10" db="EMBL/GenBank/DDBJ databases">
        <title>Genomic Encyclopedia of Archaeal and Bacterial Type Strains, Phase II (KMG-II): from individual species to whole genera.</title>
        <authorList>
            <person name="Goeker M."/>
        </authorList>
    </citation>
    <scope>NUCLEOTIDE SEQUENCE [LARGE SCALE GENOMIC DNA]</scope>
    <source>
        <strain evidence="3 4">DSM 23424</strain>
    </source>
</reference>
<evidence type="ECO:0000256" key="1">
    <source>
        <dbReference type="SAM" id="Phobius"/>
    </source>
</evidence>
<evidence type="ECO:0000259" key="2">
    <source>
        <dbReference type="Pfam" id="PF13548"/>
    </source>
</evidence>
<feature type="transmembrane region" description="Helical" evidence="1">
    <location>
        <begin position="6"/>
        <end position="34"/>
    </location>
</feature>
<feature type="transmembrane region" description="Helical" evidence="1">
    <location>
        <begin position="77"/>
        <end position="97"/>
    </location>
</feature>
<feature type="transmembrane region" description="Helical" evidence="1">
    <location>
        <begin position="104"/>
        <end position="121"/>
    </location>
</feature>
<dbReference type="Pfam" id="PF13548">
    <property type="entry name" value="DUF4126"/>
    <property type="match status" value="1"/>
</dbReference>
<keyword evidence="4" id="KW-1185">Reference proteome</keyword>
<feature type="transmembrane region" description="Helical" evidence="1">
    <location>
        <begin position="154"/>
        <end position="178"/>
    </location>
</feature>
<organism evidence="3 4">
    <name type="scientific">Ulvibacter antarcticus</name>
    <dbReference type="NCBI Taxonomy" id="442714"/>
    <lineage>
        <taxon>Bacteria</taxon>
        <taxon>Pseudomonadati</taxon>
        <taxon>Bacteroidota</taxon>
        <taxon>Flavobacteriia</taxon>
        <taxon>Flavobacteriales</taxon>
        <taxon>Flavobacteriaceae</taxon>
        <taxon>Ulvibacter</taxon>
    </lineage>
</organism>
<dbReference type="InterPro" id="IPR025196">
    <property type="entry name" value="DUF4126"/>
</dbReference>
<keyword evidence="1" id="KW-0812">Transmembrane</keyword>
<dbReference type="Proteomes" id="UP000271339">
    <property type="component" value="Unassembled WGS sequence"/>
</dbReference>
<dbReference type="RefSeq" id="WP_121906668.1">
    <property type="nucleotide sequence ID" value="NZ_REFC01000012.1"/>
</dbReference>
<name>A0A3L9YWK8_9FLAO</name>
<feature type="transmembrane region" description="Helical" evidence="1">
    <location>
        <begin position="46"/>
        <end position="71"/>
    </location>
</feature>
<gene>
    <name evidence="3" type="ORF">BXY75_1067</name>
</gene>
<keyword evidence="1" id="KW-1133">Transmembrane helix</keyword>
<evidence type="ECO:0000313" key="3">
    <source>
        <dbReference type="EMBL" id="RMA64197.1"/>
    </source>
</evidence>
<evidence type="ECO:0000313" key="4">
    <source>
        <dbReference type="Proteomes" id="UP000271339"/>
    </source>
</evidence>
<keyword evidence="1" id="KW-0472">Membrane</keyword>
<comment type="caution">
    <text evidence="3">The sequence shown here is derived from an EMBL/GenBank/DDBJ whole genome shotgun (WGS) entry which is preliminary data.</text>
</comment>
<dbReference type="OrthoDB" id="288613at2"/>